<dbReference type="EMBL" id="CAJNJA010029198">
    <property type="protein sequence ID" value="CAE7621403.1"/>
    <property type="molecule type" value="Genomic_DNA"/>
</dbReference>
<dbReference type="Gene3D" id="1.25.40.10">
    <property type="entry name" value="Tetratricopeptide repeat domain"/>
    <property type="match status" value="1"/>
</dbReference>
<sequence>MTSGSAPPSTSEGLSIEDLKAQGNLAFKRAALLKRTTASTQYLSEAKSYYIQAIQRVGNAKANASNLALGCALHSNLAAVYLQEVPPQWTHAKAAADIALAFNPEHVKARFRRAQAFLEDNREGLPEDAIRKALADLLQAQQQEPANAQIANEVKRVTRRLEVLESKREIPPPRQILEQLVPASLLDRGSDCLDDHGYAWGQSDSILHVFMPAQGRRLSKASITCEITSRKLHIALQSAEGQSKLHADGCLHKSVKPDESSWQLEEGGLLLHVELAKQDVSEESEHWTRLWHDSPATNALSAKEQRELQQMASAACREDAREEKPAVNEEALRRWKAAMPGVEVQWADTSLDSLRNLHAAEKFPLAASAAE</sequence>
<feature type="domain" description="CS" evidence="3">
    <location>
        <begin position="193"/>
        <end position="291"/>
    </location>
</feature>
<dbReference type="PANTHER" id="PTHR11242">
    <property type="entry name" value="ARYL HYDROCARBON RECEPTOR INTERACTING PROTEIN RELATED"/>
    <property type="match status" value="1"/>
</dbReference>
<evidence type="ECO:0000313" key="4">
    <source>
        <dbReference type="EMBL" id="CAE7621403.1"/>
    </source>
</evidence>
<dbReference type="InterPro" id="IPR039663">
    <property type="entry name" value="AIP/AIPL1/TTC9"/>
</dbReference>
<dbReference type="InterPro" id="IPR007052">
    <property type="entry name" value="CS_dom"/>
</dbReference>
<dbReference type="SUPFAM" id="SSF49764">
    <property type="entry name" value="HSP20-like chaperones"/>
    <property type="match status" value="1"/>
</dbReference>
<organism evidence="4 5">
    <name type="scientific">Symbiodinium necroappetens</name>
    <dbReference type="NCBI Taxonomy" id="1628268"/>
    <lineage>
        <taxon>Eukaryota</taxon>
        <taxon>Sar</taxon>
        <taxon>Alveolata</taxon>
        <taxon>Dinophyceae</taxon>
        <taxon>Suessiales</taxon>
        <taxon>Symbiodiniaceae</taxon>
        <taxon>Symbiodinium</taxon>
    </lineage>
</organism>
<evidence type="ECO:0000259" key="3">
    <source>
        <dbReference type="PROSITE" id="PS51203"/>
    </source>
</evidence>
<dbReference type="Proteomes" id="UP000601435">
    <property type="component" value="Unassembled WGS sequence"/>
</dbReference>
<dbReference type="PROSITE" id="PS51203">
    <property type="entry name" value="CS"/>
    <property type="match status" value="1"/>
</dbReference>
<dbReference type="InterPro" id="IPR008978">
    <property type="entry name" value="HSP20-like_chaperone"/>
</dbReference>
<dbReference type="InterPro" id="IPR011990">
    <property type="entry name" value="TPR-like_helical_dom_sf"/>
</dbReference>
<dbReference type="Pfam" id="PF04969">
    <property type="entry name" value="CS"/>
    <property type="match status" value="1"/>
</dbReference>
<dbReference type="PANTHER" id="PTHR11242:SF0">
    <property type="entry name" value="TPR_REGION DOMAIN-CONTAINING PROTEIN"/>
    <property type="match status" value="1"/>
</dbReference>
<name>A0A812VJF9_9DINO</name>
<reference evidence="4" key="1">
    <citation type="submission" date="2021-02" db="EMBL/GenBank/DDBJ databases">
        <authorList>
            <person name="Dougan E. K."/>
            <person name="Rhodes N."/>
            <person name="Thang M."/>
            <person name="Chan C."/>
        </authorList>
    </citation>
    <scope>NUCLEOTIDE SEQUENCE</scope>
</reference>
<dbReference type="SUPFAM" id="SSF48452">
    <property type="entry name" value="TPR-like"/>
    <property type="match status" value="1"/>
</dbReference>
<evidence type="ECO:0000256" key="2">
    <source>
        <dbReference type="ARBA" id="ARBA00022803"/>
    </source>
</evidence>
<gene>
    <name evidence="4" type="primary">PRKG2</name>
    <name evidence="4" type="ORF">SNEC2469_LOCUS17589</name>
</gene>
<comment type="caution">
    <text evidence="4">The sequence shown here is derived from an EMBL/GenBank/DDBJ whole genome shotgun (WGS) entry which is preliminary data.</text>
</comment>
<dbReference type="OrthoDB" id="419691at2759"/>
<protein>
    <submittedName>
        <fullName evidence="4">PRKG2 protein</fullName>
    </submittedName>
</protein>
<evidence type="ECO:0000313" key="5">
    <source>
        <dbReference type="Proteomes" id="UP000601435"/>
    </source>
</evidence>
<keyword evidence="1" id="KW-0677">Repeat</keyword>
<proteinExistence type="predicted"/>
<dbReference type="Gene3D" id="2.60.40.790">
    <property type="match status" value="1"/>
</dbReference>
<evidence type="ECO:0000256" key="1">
    <source>
        <dbReference type="ARBA" id="ARBA00022737"/>
    </source>
</evidence>
<keyword evidence="5" id="KW-1185">Reference proteome</keyword>
<keyword evidence="2" id="KW-0802">TPR repeat</keyword>
<dbReference type="AlphaFoldDB" id="A0A812VJF9"/>
<accession>A0A812VJF9</accession>